<dbReference type="EMBL" id="JBHTBS010000006">
    <property type="protein sequence ID" value="MFC7338198.1"/>
    <property type="molecule type" value="Genomic_DNA"/>
</dbReference>
<dbReference type="RefSeq" id="WP_379713234.1">
    <property type="nucleotide sequence ID" value="NZ_JBHTBS010000006.1"/>
</dbReference>
<organism evidence="2 3">
    <name type="scientific">Haloferula chungangensis</name>
    <dbReference type="NCBI Taxonomy" id="1048331"/>
    <lineage>
        <taxon>Bacteria</taxon>
        <taxon>Pseudomonadati</taxon>
        <taxon>Verrucomicrobiota</taxon>
        <taxon>Verrucomicrobiia</taxon>
        <taxon>Verrucomicrobiales</taxon>
        <taxon>Verrucomicrobiaceae</taxon>
        <taxon>Haloferula</taxon>
    </lineage>
</organism>
<keyword evidence="1" id="KW-1133">Transmembrane helix</keyword>
<accession>A0ABW2L942</accession>
<name>A0ABW2L942_9BACT</name>
<sequence>MITKRRRATLVQFFFVTMVIALGLFGASYYLLDHISEASTGYNAKAKGIFSWLERYQEHDYDATGTWTLKAAGTRLNPMALTAEIGVCVLVGALVSAFSLALVPRALLEENKLGEQASDGDP</sequence>
<dbReference type="Proteomes" id="UP001596472">
    <property type="component" value="Unassembled WGS sequence"/>
</dbReference>
<reference evidence="3" key="1">
    <citation type="journal article" date="2019" name="Int. J. Syst. Evol. Microbiol.">
        <title>The Global Catalogue of Microorganisms (GCM) 10K type strain sequencing project: providing services to taxonomists for standard genome sequencing and annotation.</title>
        <authorList>
            <consortium name="The Broad Institute Genomics Platform"/>
            <consortium name="The Broad Institute Genome Sequencing Center for Infectious Disease"/>
            <person name="Wu L."/>
            <person name="Ma J."/>
        </authorList>
    </citation>
    <scope>NUCLEOTIDE SEQUENCE [LARGE SCALE GENOMIC DNA]</scope>
    <source>
        <strain evidence="3">CGMCC 4.1467</strain>
    </source>
</reference>
<gene>
    <name evidence="2" type="ORF">ACFQY0_13470</name>
</gene>
<evidence type="ECO:0000313" key="3">
    <source>
        <dbReference type="Proteomes" id="UP001596472"/>
    </source>
</evidence>
<keyword evidence="1" id="KW-0472">Membrane</keyword>
<feature type="transmembrane region" description="Helical" evidence="1">
    <location>
        <begin position="12"/>
        <end position="32"/>
    </location>
</feature>
<proteinExistence type="predicted"/>
<feature type="transmembrane region" description="Helical" evidence="1">
    <location>
        <begin position="79"/>
        <end position="103"/>
    </location>
</feature>
<comment type="caution">
    <text evidence="2">The sequence shown here is derived from an EMBL/GenBank/DDBJ whole genome shotgun (WGS) entry which is preliminary data.</text>
</comment>
<keyword evidence="3" id="KW-1185">Reference proteome</keyword>
<keyword evidence="1" id="KW-0812">Transmembrane</keyword>
<protein>
    <submittedName>
        <fullName evidence="2">Uncharacterized protein</fullName>
    </submittedName>
</protein>
<evidence type="ECO:0000313" key="2">
    <source>
        <dbReference type="EMBL" id="MFC7338198.1"/>
    </source>
</evidence>
<evidence type="ECO:0000256" key="1">
    <source>
        <dbReference type="SAM" id="Phobius"/>
    </source>
</evidence>